<dbReference type="OrthoDB" id="8536716at2"/>
<proteinExistence type="predicted"/>
<feature type="transmembrane region" description="Helical" evidence="1">
    <location>
        <begin position="135"/>
        <end position="157"/>
    </location>
</feature>
<evidence type="ECO:0000313" key="2">
    <source>
        <dbReference type="EMBL" id="SBS33319.1"/>
    </source>
</evidence>
<keyword evidence="1" id="KW-1133">Transmembrane helix</keyword>
<protein>
    <recommendedName>
        <fullName evidence="4">DUF3307 domain-containing protein</fullName>
    </recommendedName>
</protein>
<keyword evidence="1" id="KW-0472">Membrane</keyword>
<organism evidence="2 3">
    <name type="scientific">Marinomonas spartinae</name>
    <dbReference type="NCBI Taxonomy" id="1792290"/>
    <lineage>
        <taxon>Bacteria</taxon>
        <taxon>Pseudomonadati</taxon>
        <taxon>Pseudomonadota</taxon>
        <taxon>Gammaproteobacteria</taxon>
        <taxon>Oceanospirillales</taxon>
        <taxon>Oceanospirillaceae</taxon>
        <taxon>Marinomonas</taxon>
    </lineage>
</organism>
<dbReference type="RefSeq" id="WP_067017291.1">
    <property type="nucleotide sequence ID" value="NZ_FLOB01000006.1"/>
</dbReference>
<feature type="transmembrane region" description="Helical" evidence="1">
    <location>
        <begin position="6"/>
        <end position="24"/>
    </location>
</feature>
<evidence type="ECO:0000256" key="1">
    <source>
        <dbReference type="SAM" id="Phobius"/>
    </source>
</evidence>
<keyword evidence="3" id="KW-1185">Reference proteome</keyword>
<gene>
    <name evidence="2" type="ORF">MSP8886_02716</name>
</gene>
<dbReference type="EMBL" id="FLOB01000006">
    <property type="protein sequence ID" value="SBS33319.1"/>
    <property type="molecule type" value="Genomic_DNA"/>
</dbReference>
<feature type="transmembrane region" description="Helical" evidence="1">
    <location>
        <begin position="192"/>
        <end position="212"/>
    </location>
</feature>
<feature type="transmembrane region" description="Helical" evidence="1">
    <location>
        <begin position="98"/>
        <end position="115"/>
    </location>
</feature>
<feature type="transmembrane region" description="Helical" evidence="1">
    <location>
        <begin position="70"/>
        <end position="86"/>
    </location>
</feature>
<dbReference type="AlphaFoldDB" id="A0A1A8TIU7"/>
<dbReference type="Pfam" id="PF11750">
    <property type="entry name" value="DUF3307"/>
    <property type="match status" value="1"/>
</dbReference>
<evidence type="ECO:0008006" key="4">
    <source>
        <dbReference type="Google" id="ProtNLM"/>
    </source>
</evidence>
<feature type="transmembrane region" description="Helical" evidence="1">
    <location>
        <begin position="44"/>
        <end position="64"/>
    </location>
</feature>
<dbReference type="Proteomes" id="UP000092544">
    <property type="component" value="Unassembled WGS sequence"/>
</dbReference>
<keyword evidence="1" id="KW-0812">Transmembrane</keyword>
<feature type="transmembrane region" description="Helical" evidence="1">
    <location>
        <begin position="232"/>
        <end position="255"/>
    </location>
</feature>
<evidence type="ECO:0000313" key="3">
    <source>
        <dbReference type="Proteomes" id="UP000092544"/>
    </source>
</evidence>
<dbReference type="STRING" id="1792290.MSP8886_02716"/>
<reference evidence="2 3" key="1">
    <citation type="submission" date="2016-06" db="EMBL/GenBank/DDBJ databases">
        <authorList>
            <person name="Kjaerup R.B."/>
            <person name="Dalgaard T.S."/>
            <person name="Juul-Madsen H.R."/>
        </authorList>
    </citation>
    <scope>NUCLEOTIDE SEQUENCE [LARGE SCALE GENOMIC DNA]</scope>
    <source>
        <strain evidence="2 3">CECT 8886</strain>
    </source>
</reference>
<name>A0A1A8TIU7_9GAMM</name>
<accession>A0A1A8TIU7</accession>
<dbReference type="InterPro" id="IPR021737">
    <property type="entry name" value="Phage_phiKZ_Orf197"/>
</dbReference>
<sequence length="256" mass="28696">MLQVDGLSVLLMLLLGHVLGDFFLQPDSWVKDKNVRQGRSRFLYYHALVHGVIVLLILACATTASLSASFLIGVIVALAHGIIDYAKIKIGRGFRWFLLDQFLHIVTLVFVWLYLYENAFSQLTMLADKVDYNHFFLITLAYVMMLKPASIVVGEILSKWSADLNTTGAITHDKKAESLTNAGQYLGYIERVLVLTFVLNGQYTAVGFVLAAKSIFRMGDLREAHDRKFTEYVMLGSLFSMSIALFTGFVIAKLLP</sequence>